<dbReference type="OrthoDB" id="3644453at2759"/>
<proteinExistence type="predicted"/>
<protein>
    <submittedName>
        <fullName evidence="3">Uncharacterized protein</fullName>
    </submittedName>
</protein>
<evidence type="ECO:0000256" key="2">
    <source>
        <dbReference type="SAM" id="MobiDB-lite"/>
    </source>
</evidence>
<sequence length="653" mass="73986">MDETTFQRELSLLKYRVAQMTSTFQTRSPYVFHVPAVCNDAYFSDQLLDVKARLQAMQASIDTLHATTRNCQEPQDRMSEYEPPQHNRLALPSGPLFWQLFTSLRTDVHGLNGRVGDLEHNVSDLEDRVDKIDPSFTPPGSADTFSSFGWSQQVRDQPNPAGEAKAFAGEASLPAFVYPYSDHASQGRYHSRDSLWGNIELPASTGDQADLSARPQQPAPEGVAFRDREIAQLEELMRGAHDSLRGKEDVIGQKDAEISTLRARIKELDRVAFERTNQVQCYGGILAERQREVERLQEDCHAKDCHLNTWEMKFHDMQQSLSRKKMQLSQARQELQQVKREDVELRDFEATLAQKDREVKELRDFCEAKESVAQQQEQIISRGATLIEEKDRQINMLDDDYRTECRERARLGRLLHERDDEIEQLKQSLHHALMPNAKAKVQDEKPALPARPSQILPEAHVHNGLLSYSPFATAGTRSATRGEDWTPKAFKNYAMLPHESLRASAWNKGRSCSDHYKFGVPGVATPPPSNTHIAKRDERRDLRRSDSVKLLRRLALAEEGGSRATRPGAESGNVANRTRLPLDDAIVSPPLPAPLPPRKVTSLEDLSRISRHERDADPQHMPKSHSLDELSDRPLLQAYVEDGENSGDRHGDE</sequence>
<reference evidence="3" key="1">
    <citation type="submission" date="2021-12" db="EMBL/GenBank/DDBJ databases">
        <authorList>
            <person name="Zaccaron A."/>
            <person name="Stergiopoulos I."/>
        </authorList>
    </citation>
    <scope>NUCLEOTIDE SEQUENCE</scope>
    <source>
        <strain evidence="3">Race5_Kim</strain>
    </source>
</reference>
<reference evidence="3" key="2">
    <citation type="journal article" date="2022" name="Microb. Genom.">
        <title>A chromosome-scale genome assembly of the tomato pathogen Cladosporium fulvum reveals a compartmentalized genome architecture and the presence of a dispensable chromosome.</title>
        <authorList>
            <person name="Zaccaron A.Z."/>
            <person name="Chen L.H."/>
            <person name="Samaras A."/>
            <person name="Stergiopoulos I."/>
        </authorList>
    </citation>
    <scope>NUCLEOTIDE SEQUENCE</scope>
    <source>
        <strain evidence="3">Race5_Kim</strain>
    </source>
</reference>
<feature type="region of interest" description="Disordered" evidence="2">
    <location>
        <begin position="519"/>
        <end position="546"/>
    </location>
</feature>
<dbReference type="KEGG" id="ffu:CLAFUR5_00976"/>
<evidence type="ECO:0000256" key="1">
    <source>
        <dbReference type="SAM" id="Coils"/>
    </source>
</evidence>
<dbReference type="OMA" id="KYRVAQM"/>
<feature type="compositionally biased region" description="Basic and acidic residues" evidence="2">
    <location>
        <begin position="601"/>
        <end position="632"/>
    </location>
</feature>
<dbReference type="EMBL" id="CP090163">
    <property type="protein sequence ID" value="UJO11736.1"/>
    <property type="molecule type" value="Genomic_DNA"/>
</dbReference>
<feature type="coiled-coil region" evidence="1">
    <location>
        <begin position="318"/>
        <end position="358"/>
    </location>
</feature>
<keyword evidence="1" id="KW-0175">Coiled coil</keyword>
<dbReference type="AlphaFoldDB" id="A0A9Q8L6G1"/>
<dbReference type="RefSeq" id="XP_047756102.1">
    <property type="nucleotide sequence ID" value="XM_047900124.1"/>
</dbReference>
<evidence type="ECO:0000313" key="4">
    <source>
        <dbReference type="Proteomes" id="UP000756132"/>
    </source>
</evidence>
<organism evidence="3 4">
    <name type="scientific">Passalora fulva</name>
    <name type="common">Tomato leaf mold</name>
    <name type="synonym">Cladosporium fulvum</name>
    <dbReference type="NCBI Taxonomy" id="5499"/>
    <lineage>
        <taxon>Eukaryota</taxon>
        <taxon>Fungi</taxon>
        <taxon>Dikarya</taxon>
        <taxon>Ascomycota</taxon>
        <taxon>Pezizomycotina</taxon>
        <taxon>Dothideomycetes</taxon>
        <taxon>Dothideomycetidae</taxon>
        <taxon>Mycosphaerellales</taxon>
        <taxon>Mycosphaerellaceae</taxon>
        <taxon>Fulvia</taxon>
    </lineage>
</organism>
<accession>A0A9Q8L6G1</accession>
<keyword evidence="4" id="KW-1185">Reference proteome</keyword>
<gene>
    <name evidence="3" type="ORF">CLAFUR5_00976</name>
</gene>
<dbReference type="GeneID" id="71980854"/>
<name>A0A9Q8L6G1_PASFU</name>
<feature type="compositionally biased region" description="Basic and acidic residues" evidence="2">
    <location>
        <begin position="534"/>
        <end position="546"/>
    </location>
</feature>
<evidence type="ECO:0000313" key="3">
    <source>
        <dbReference type="EMBL" id="UJO11736.1"/>
    </source>
</evidence>
<feature type="region of interest" description="Disordered" evidence="2">
    <location>
        <begin position="585"/>
        <end position="653"/>
    </location>
</feature>
<dbReference type="Proteomes" id="UP000756132">
    <property type="component" value="Chromosome 1"/>
</dbReference>